<comment type="catalytic activity">
    <reaction evidence="14 15">
        <text>ATP + H2O = ADP + phosphate + H(+)</text>
        <dbReference type="Rhea" id="RHEA:13065"/>
        <dbReference type="ChEBI" id="CHEBI:15377"/>
        <dbReference type="ChEBI" id="CHEBI:15378"/>
        <dbReference type="ChEBI" id="CHEBI:30616"/>
        <dbReference type="ChEBI" id="CHEBI:43474"/>
        <dbReference type="ChEBI" id="CHEBI:456216"/>
        <dbReference type="EC" id="5.6.2.4"/>
    </reaction>
</comment>
<dbReference type="GO" id="GO:0016887">
    <property type="term" value="F:ATP hydrolysis activity"/>
    <property type="evidence" value="ECO:0007669"/>
    <property type="project" value="RHEA"/>
</dbReference>
<keyword evidence="11" id="KW-0413">Isomerase</keyword>
<gene>
    <name evidence="18" type="ORF">COX89_01355</name>
</gene>
<evidence type="ECO:0000256" key="8">
    <source>
        <dbReference type="ARBA" id="ARBA00023125"/>
    </source>
</evidence>
<dbReference type="PANTHER" id="PTHR47964">
    <property type="entry name" value="ATP-DEPENDENT DNA HELICASE HOMOLOG RECG, CHLOROPLASTIC"/>
    <property type="match status" value="1"/>
</dbReference>
<dbReference type="InterPro" id="IPR001650">
    <property type="entry name" value="Helicase_C-like"/>
</dbReference>
<dbReference type="SUPFAM" id="SSF52540">
    <property type="entry name" value="P-loop containing nucleoside triphosphate hydrolases"/>
    <property type="match status" value="2"/>
</dbReference>
<dbReference type="InterPro" id="IPR014001">
    <property type="entry name" value="Helicase_ATP-bd"/>
</dbReference>
<dbReference type="GO" id="GO:0043138">
    <property type="term" value="F:3'-5' DNA helicase activity"/>
    <property type="evidence" value="ECO:0007669"/>
    <property type="project" value="UniProtKB-EC"/>
</dbReference>
<dbReference type="PROSITE" id="PS51194">
    <property type="entry name" value="HELICASE_CTER"/>
    <property type="match status" value="1"/>
</dbReference>
<sequence length="684" mass="77993">MNLSTPIEEIPRIGPQYQKKLKKLGIKTVSELLFHFPHRYEDFSNLVPISQAKIGQTCSIHGKILEIENTRTWKKRMILTQAIVKDNSGAIKVIWFNQPYLINVLKKGDFISLSGKVALGEDGIYLSSPAYEKISNFEFRISNLTHTGRLVPVYPETEGLSSRWLRIIIKPLLIQLENKIKDTLPEKIRIGQQLLPIEKAIWQIHFPDSMKLAKKARERFSFEELLTIQLLVLGERLKLAREKAVKIPLELDLIKDFVKKLPFKLTDAQKKAGWQILKDLEKERPMNRLLEGDVGSGKTVVAAMAALNVVKSGYQVALMAPTEILAKQHFKTMKELLNDFGIKIGLLTGNEKTKGKVDILIGTHALIQEGVKFKKLVLVILDEQHRFGVEQRAKLCQNSLAIPHLLSMTATPIPRTLTLTIYGDLDLSLLDELPKGRKKIITKVIPPEKRKAAYQFIRKQVKEKRQVFVICPRIEAQNEKLKTKDLSWAEVKAVKEEYDKLSKIIFPDLKIAQLHGRMKPEEKEKIMRDFKNKKINLLVSTSVVEVGIDIPNATVMMIEGAERFGLSQLHQFRGRVGRGEHQSFCFLFTDSPAKKTKLRLKALITSENGFALAEKDLEIRGPGEIFGKSQWGIPDLAMNSLKDIFLVEKAKKAAKEILAEDPELKKYPLLREKLSQFRQRVHLE</sequence>
<comment type="function">
    <text evidence="15">Plays a critical role in recombination and DNA repair. Helps process Holliday junction intermediates to mature products by catalyzing branch migration. Has replication fork regression activity, unwinds stalled or blocked replication forks to make a HJ that can be resolved. Has a DNA unwinding activity characteristic of a DNA helicase with 3'-5' polarity.</text>
</comment>
<dbReference type="Gene3D" id="2.40.50.140">
    <property type="entry name" value="Nucleic acid-binding proteins"/>
    <property type="match status" value="1"/>
</dbReference>
<evidence type="ECO:0000259" key="17">
    <source>
        <dbReference type="PROSITE" id="PS51194"/>
    </source>
</evidence>
<accession>A0A2M7UZU1</accession>
<feature type="domain" description="Helicase ATP-binding" evidence="16">
    <location>
        <begin position="279"/>
        <end position="430"/>
    </location>
</feature>
<dbReference type="AlphaFoldDB" id="A0A2M7UZU1"/>
<dbReference type="Pfam" id="PF00270">
    <property type="entry name" value="DEAD"/>
    <property type="match status" value="1"/>
</dbReference>
<organism evidence="18 19">
    <name type="scientific">Candidatus Nealsonbacteria bacterium CG_4_10_14_0_2_um_filter_37_10</name>
    <dbReference type="NCBI Taxonomy" id="1974679"/>
    <lineage>
        <taxon>Bacteria</taxon>
        <taxon>Candidatus Nealsoniibacteriota</taxon>
    </lineage>
</organism>
<dbReference type="CDD" id="cd17992">
    <property type="entry name" value="DEXHc_RecG"/>
    <property type="match status" value="1"/>
</dbReference>
<dbReference type="InterPro" id="IPR033454">
    <property type="entry name" value="RecG_wedge"/>
</dbReference>
<dbReference type="GO" id="GO:0003677">
    <property type="term" value="F:DNA binding"/>
    <property type="evidence" value="ECO:0007669"/>
    <property type="project" value="UniProtKB-KW"/>
</dbReference>
<evidence type="ECO:0000256" key="3">
    <source>
        <dbReference type="ARBA" id="ARBA00022741"/>
    </source>
</evidence>
<dbReference type="InterPro" id="IPR027417">
    <property type="entry name" value="P-loop_NTPase"/>
</dbReference>
<dbReference type="NCBIfam" id="NF008168">
    <property type="entry name" value="PRK10917.2-2"/>
    <property type="match status" value="1"/>
</dbReference>
<dbReference type="Pfam" id="PF17191">
    <property type="entry name" value="RecG_wedge"/>
    <property type="match status" value="1"/>
</dbReference>
<dbReference type="NCBIfam" id="NF008165">
    <property type="entry name" value="PRK10917.1-3"/>
    <property type="match status" value="1"/>
</dbReference>
<evidence type="ECO:0000256" key="13">
    <source>
        <dbReference type="ARBA" id="ARBA00034808"/>
    </source>
</evidence>
<evidence type="ECO:0000256" key="11">
    <source>
        <dbReference type="ARBA" id="ARBA00023235"/>
    </source>
</evidence>
<evidence type="ECO:0000256" key="10">
    <source>
        <dbReference type="ARBA" id="ARBA00023204"/>
    </source>
</evidence>
<dbReference type="EC" id="5.6.2.4" evidence="13 15"/>
<evidence type="ECO:0000313" key="19">
    <source>
        <dbReference type="Proteomes" id="UP000231538"/>
    </source>
</evidence>
<dbReference type="PROSITE" id="PS51192">
    <property type="entry name" value="HELICASE_ATP_BIND_1"/>
    <property type="match status" value="1"/>
</dbReference>
<comment type="similarity">
    <text evidence="1 15">Belongs to the helicase family. RecG subfamily.</text>
</comment>
<evidence type="ECO:0000256" key="7">
    <source>
        <dbReference type="ARBA" id="ARBA00022840"/>
    </source>
</evidence>
<dbReference type="Gene3D" id="1.10.150.20">
    <property type="entry name" value="5' to 3' exonuclease, C-terminal subdomain"/>
    <property type="match status" value="1"/>
</dbReference>
<evidence type="ECO:0000256" key="5">
    <source>
        <dbReference type="ARBA" id="ARBA00022801"/>
    </source>
</evidence>
<keyword evidence="7 15" id="KW-0067">ATP-binding</keyword>
<dbReference type="SMART" id="SM00487">
    <property type="entry name" value="DEXDc"/>
    <property type="match status" value="1"/>
</dbReference>
<evidence type="ECO:0000256" key="15">
    <source>
        <dbReference type="RuleBase" id="RU363016"/>
    </source>
</evidence>
<keyword evidence="9 15" id="KW-0233">DNA recombination</keyword>
<evidence type="ECO:0000256" key="14">
    <source>
        <dbReference type="ARBA" id="ARBA00048988"/>
    </source>
</evidence>
<evidence type="ECO:0000256" key="12">
    <source>
        <dbReference type="ARBA" id="ARBA00034617"/>
    </source>
</evidence>
<evidence type="ECO:0000256" key="1">
    <source>
        <dbReference type="ARBA" id="ARBA00007504"/>
    </source>
</evidence>
<name>A0A2M7UZU1_9BACT</name>
<keyword evidence="4 15" id="KW-0227">DNA damage</keyword>
<dbReference type="InterPro" id="IPR012340">
    <property type="entry name" value="NA-bd_OB-fold"/>
</dbReference>
<evidence type="ECO:0000256" key="2">
    <source>
        <dbReference type="ARBA" id="ARBA00017846"/>
    </source>
</evidence>
<comment type="catalytic activity">
    <reaction evidence="12 15">
        <text>Couples ATP hydrolysis with the unwinding of duplex DNA by translocating in the 3'-5' direction.</text>
        <dbReference type="EC" id="5.6.2.4"/>
    </reaction>
</comment>
<dbReference type="GO" id="GO:0006281">
    <property type="term" value="P:DNA repair"/>
    <property type="evidence" value="ECO:0007669"/>
    <property type="project" value="UniProtKB-UniRule"/>
</dbReference>
<keyword evidence="10 15" id="KW-0234">DNA repair</keyword>
<protein>
    <recommendedName>
        <fullName evidence="2 15">ATP-dependent DNA helicase RecG</fullName>
        <ecNumber evidence="13 15">5.6.2.4</ecNumber>
    </recommendedName>
</protein>
<dbReference type="CDD" id="cd04488">
    <property type="entry name" value="RecG_wedge_OBF"/>
    <property type="match status" value="1"/>
</dbReference>
<dbReference type="InterPro" id="IPR004609">
    <property type="entry name" value="ATP-dep_DNA_helicase_RecG"/>
</dbReference>
<evidence type="ECO:0000256" key="4">
    <source>
        <dbReference type="ARBA" id="ARBA00022763"/>
    </source>
</evidence>
<dbReference type="Gene3D" id="3.40.50.300">
    <property type="entry name" value="P-loop containing nucleotide triphosphate hydrolases"/>
    <property type="match status" value="2"/>
</dbReference>
<proteinExistence type="inferred from homology"/>
<keyword evidence="5 15" id="KW-0378">Hydrolase</keyword>
<dbReference type="EMBL" id="PFPC01000040">
    <property type="protein sequence ID" value="PIZ89477.1"/>
    <property type="molecule type" value="Genomic_DNA"/>
</dbReference>
<dbReference type="Pfam" id="PF00271">
    <property type="entry name" value="Helicase_C"/>
    <property type="match status" value="1"/>
</dbReference>
<feature type="domain" description="Helicase C-terminal" evidence="17">
    <location>
        <begin position="452"/>
        <end position="618"/>
    </location>
</feature>
<keyword evidence="6 15" id="KW-0347">Helicase</keyword>
<dbReference type="SUPFAM" id="SSF50249">
    <property type="entry name" value="Nucleic acid-binding proteins"/>
    <property type="match status" value="1"/>
</dbReference>
<evidence type="ECO:0000256" key="6">
    <source>
        <dbReference type="ARBA" id="ARBA00022806"/>
    </source>
</evidence>
<comment type="caution">
    <text evidence="18">The sequence shown here is derived from an EMBL/GenBank/DDBJ whole genome shotgun (WGS) entry which is preliminary data.</text>
</comment>
<evidence type="ECO:0000256" key="9">
    <source>
        <dbReference type="ARBA" id="ARBA00023172"/>
    </source>
</evidence>
<dbReference type="InterPro" id="IPR011545">
    <property type="entry name" value="DEAD/DEAH_box_helicase_dom"/>
</dbReference>
<dbReference type="GO" id="GO:0005524">
    <property type="term" value="F:ATP binding"/>
    <property type="evidence" value="ECO:0007669"/>
    <property type="project" value="UniProtKB-KW"/>
</dbReference>
<evidence type="ECO:0000313" key="18">
    <source>
        <dbReference type="EMBL" id="PIZ89477.1"/>
    </source>
</evidence>
<dbReference type="Proteomes" id="UP000231538">
    <property type="component" value="Unassembled WGS sequence"/>
</dbReference>
<dbReference type="GO" id="GO:0006310">
    <property type="term" value="P:DNA recombination"/>
    <property type="evidence" value="ECO:0007669"/>
    <property type="project" value="UniProtKB-UniRule"/>
</dbReference>
<evidence type="ECO:0000259" key="16">
    <source>
        <dbReference type="PROSITE" id="PS51192"/>
    </source>
</evidence>
<dbReference type="InterPro" id="IPR047112">
    <property type="entry name" value="RecG/Mfd"/>
</dbReference>
<keyword evidence="8" id="KW-0238">DNA-binding</keyword>
<keyword evidence="3 15" id="KW-0547">Nucleotide-binding</keyword>
<dbReference type="NCBIfam" id="TIGR00643">
    <property type="entry name" value="recG"/>
    <property type="match status" value="1"/>
</dbReference>
<dbReference type="SMART" id="SM00490">
    <property type="entry name" value="HELICc"/>
    <property type="match status" value="1"/>
</dbReference>
<reference evidence="19" key="1">
    <citation type="submission" date="2017-09" db="EMBL/GenBank/DDBJ databases">
        <title>Depth-based differentiation of microbial function through sediment-hosted aquifers and enrichment of novel symbionts in the deep terrestrial subsurface.</title>
        <authorList>
            <person name="Probst A.J."/>
            <person name="Ladd B."/>
            <person name="Jarett J.K."/>
            <person name="Geller-Mcgrath D.E."/>
            <person name="Sieber C.M.K."/>
            <person name="Emerson J.B."/>
            <person name="Anantharaman K."/>
            <person name="Thomas B.C."/>
            <person name="Malmstrom R."/>
            <person name="Stieglmeier M."/>
            <person name="Klingl A."/>
            <person name="Woyke T."/>
            <person name="Ryan C.M."/>
            <person name="Banfield J.F."/>
        </authorList>
    </citation>
    <scope>NUCLEOTIDE SEQUENCE [LARGE SCALE GENOMIC DNA]</scope>
</reference>
<dbReference type="PANTHER" id="PTHR47964:SF1">
    <property type="entry name" value="ATP-DEPENDENT DNA HELICASE HOMOLOG RECG, CHLOROPLASTIC"/>
    <property type="match status" value="1"/>
</dbReference>